<dbReference type="RefSeq" id="WP_054405975.1">
    <property type="nucleotide sequence ID" value="NZ_FOYA01000004.1"/>
</dbReference>
<dbReference type="InterPro" id="IPR042099">
    <property type="entry name" value="ANL_N_sf"/>
</dbReference>
<reference evidence="4 5" key="1">
    <citation type="submission" date="2015-08" db="EMBL/GenBank/DDBJ databases">
        <title>Whole genome sequence of Flavobacterium akiainvivens IK-1T, from decaying Wikstroemia oahuensis, an endemic Hawaiian shrub.</title>
        <authorList>
            <person name="Wan X."/>
            <person name="Hou S."/>
            <person name="Saito J."/>
            <person name="Donachie S."/>
        </authorList>
    </citation>
    <scope>NUCLEOTIDE SEQUENCE [LARGE SCALE GENOMIC DNA]</scope>
    <source>
        <strain evidence="4 5">IK-1</strain>
    </source>
</reference>
<keyword evidence="5" id="KW-1185">Reference proteome</keyword>
<dbReference type="InterPro" id="IPR045851">
    <property type="entry name" value="AMP-bd_C_sf"/>
</dbReference>
<proteinExistence type="inferred from homology"/>
<dbReference type="SUPFAM" id="SSF56801">
    <property type="entry name" value="Acetyl-CoA synthetase-like"/>
    <property type="match status" value="1"/>
</dbReference>
<dbReference type="GO" id="GO:0006631">
    <property type="term" value="P:fatty acid metabolic process"/>
    <property type="evidence" value="ECO:0007669"/>
    <property type="project" value="TreeGrafter"/>
</dbReference>
<dbReference type="OrthoDB" id="8870348at2"/>
<dbReference type="STRING" id="1202724.AM493_01880"/>
<dbReference type="Gene3D" id="3.40.50.12780">
    <property type="entry name" value="N-terminal domain of ligase-like"/>
    <property type="match status" value="1"/>
</dbReference>
<organism evidence="4 5">
    <name type="scientific">Flavobacterium akiainvivens</name>
    <dbReference type="NCBI Taxonomy" id="1202724"/>
    <lineage>
        <taxon>Bacteria</taxon>
        <taxon>Pseudomonadati</taxon>
        <taxon>Bacteroidota</taxon>
        <taxon>Flavobacteriia</taxon>
        <taxon>Flavobacteriales</taxon>
        <taxon>Flavobacteriaceae</taxon>
        <taxon>Flavobacterium</taxon>
    </lineage>
</organism>
<name>A0A0N0RQD5_9FLAO</name>
<evidence type="ECO:0000259" key="3">
    <source>
        <dbReference type="Pfam" id="PF00501"/>
    </source>
</evidence>
<evidence type="ECO:0000256" key="2">
    <source>
        <dbReference type="ARBA" id="ARBA00022598"/>
    </source>
</evidence>
<comment type="similarity">
    <text evidence="1">Belongs to the ATP-dependent AMP-binding enzyme family.</text>
</comment>
<evidence type="ECO:0000313" key="4">
    <source>
        <dbReference type="EMBL" id="KOS04922.1"/>
    </source>
</evidence>
<dbReference type="Proteomes" id="UP000037755">
    <property type="component" value="Unassembled WGS sequence"/>
</dbReference>
<evidence type="ECO:0000313" key="5">
    <source>
        <dbReference type="Proteomes" id="UP000037755"/>
    </source>
</evidence>
<dbReference type="PANTHER" id="PTHR43201">
    <property type="entry name" value="ACYL-COA SYNTHETASE"/>
    <property type="match status" value="1"/>
</dbReference>
<dbReference type="AlphaFoldDB" id="A0A0N0RQD5"/>
<dbReference type="InterPro" id="IPR000873">
    <property type="entry name" value="AMP-dep_synth/lig_dom"/>
</dbReference>
<sequence>MEITPDFIHPSFCLNGISLNAESLWSVAYSFIKEGEEYQKHIGLFILDWLDGNDFVPMQTSGTTGTPKPIRVSKQAMVQSALATGAYFDLPAGTRALHCLPAQFVAGKMMLVRAILLGWHIDVTAPASRPLDNCKGNYDFSALVPLQAEASLSELHRVKKTILGGAKVGPELSRQLQELPVNVYETYGMTETVTHIAAKKVGQPAFETLPGVTVEADDRNCLVINAPRVADKPVVTNDVVEVLGENRFVWLGRVDNVINSGGIKLHPEQIEEKLAAILNNRRYFITTVPDDVLGNKLVLVIEGEPFTIATKQFDVLGRYEKPKEIYFVKQFTETGSGKIRRTETLNIALNKNEG</sequence>
<dbReference type="Pfam" id="PF00501">
    <property type="entry name" value="AMP-binding"/>
    <property type="match status" value="1"/>
</dbReference>
<dbReference type="Gene3D" id="3.30.300.30">
    <property type="match status" value="1"/>
</dbReference>
<dbReference type="PANTHER" id="PTHR43201:SF5">
    <property type="entry name" value="MEDIUM-CHAIN ACYL-COA LIGASE ACSF2, MITOCHONDRIAL"/>
    <property type="match status" value="1"/>
</dbReference>
<protein>
    <submittedName>
        <fullName evidence="4">O-succinylbenzoic acid--CoA ligase</fullName>
    </submittedName>
</protein>
<dbReference type="EMBL" id="LIYD01000005">
    <property type="protein sequence ID" value="KOS04922.1"/>
    <property type="molecule type" value="Genomic_DNA"/>
</dbReference>
<comment type="caution">
    <text evidence="4">The sequence shown here is derived from an EMBL/GenBank/DDBJ whole genome shotgun (WGS) entry which is preliminary data.</text>
</comment>
<dbReference type="PATRIC" id="fig|1202724.3.peg.381"/>
<keyword evidence="2 4" id="KW-0436">Ligase</keyword>
<accession>A0A0N0RQD5</accession>
<evidence type="ECO:0000256" key="1">
    <source>
        <dbReference type="ARBA" id="ARBA00006432"/>
    </source>
</evidence>
<dbReference type="GO" id="GO:0031956">
    <property type="term" value="F:medium-chain fatty acid-CoA ligase activity"/>
    <property type="evidence" value="ECO:0007669"/>
    <property type="project" value="TreeGrafter"/>
</dbReference>
<gene>
    <name evidence="4" type="ORF">AM493_01880</name>
</gene>
<feature type="domain" description="AMP-dependent synthetase/ligase" evidence="3">
    <location>
        <begin position="59"/>
        <end position="198"/>
    </location>
</feature>